<gene>
    <name evidence="1" type="ORF">METZ01_LOCUS372971</name>
</gene>
<dbReference type="Gene3D" id="3.40.50.10540">
    <property type="entry name" value="Crotonobetainyl-coa:carnitine coa-transferase, domain 1"/>
    <property type="match status" value="1"/>
</dbReference>
<evidence type="ECO:0000313" key="1">
    <source>
        <dbReference type="EMBL" id="SVD20117.1"/>
    </source>
</evidence>
<name>A0A382TF58_9ZZZZ</name>
<dbReference type="AlphaFoldDB" id="A0A382TF58"/>
<dbReference type="EMBL" id="UINC01135767">
    <property type="protein sequence ID" value="SVD20117.1"/>
    <property type="molecule type" value="Genomic_DNA"/>
</dbReference>
<dbReference type="Pfam" id="PF02515">
    <property type="entry name" value="CoA_transf_3"/>
    <property type="match status" value="1"/>
</dbReference>
<dbReference type="InterPro" id="IPR003673">
    <property type="entry name" value="CoA-Trfase_fam_III"/>
</dbReference>
<accession>A0A382TF58</accession>
<dbReference type="SUPFAM" id="SSF89796">
    <property type="entry name" value="CoA-transferase family III (CaiB/BaiF)"/>
    <property type="match status" value="1"/>
</dbReference>
<feature type="non-terminal residue" evidence="1">
    <location>
        <position position="49"/>
    </location>
</feature>
<organism evidence="1">
    <name type="scientific">marine metagenome</name>
    <dbReference type="NCBI Taxonomy" id="408172"/>
    <lineage>
        <taxon>unclassified sequences</taxon>
        <taxon>metagenomes</taxon>
        <taxon>ecological metagenomes</taxon>
    </lineage>
</organism>
<reference evidence="1" key="1">
    <citation type="submission" date="2018-05" db="EMBL/GenBank/DDBJ databases">
        <authorList>
            <person name="Lanie J.A."/>
            <person name="Ng W.-L."/>
            <person name="Kazmierczak K.M."/>
            <person name="Andrzejewski T.M."/>
            <person name="Davidsen T.M."/>
            <person name="Wayne K.J."/>
            <person name="Tettelin H."/>
            <person name="Glass J.I."/>
            <person name="Rusch D."/>
            <person name="Podicherti R."/>
            <person name="Tsui H.-C.T."/>
            <person name="Winkler M.E."/>
        </authorList>
    </citation>
    <scope>NUCLEOTIDE SEQUENCE</scope>
</reference>
<dbReference type="GO" id="GO:0003824">
    <property type="term" value="F:catalytic activity"/>
    <property type="evidence" value="ECO:0007669"/>
    <property type="project" value="InterPro"/>
</dbReference>
<sequence>MIEGVKEGLMSGALEDLKVVELRQGIAAAYCGMLMGDLGAQVVIAQDSR</sequence>
<proteinExistence type="predicted"/>
<dbReference type="InterPro" id="IPR023606">
    <property type="entry name" value="CoA-Trfase_III_dom_1_sf"/>
</dbReference>
<protein>
    <submittedName>
        <fullName evidence="1">Uncharacterized protein</fullName>
    </submittedName>
</protein>